<dbReference type="STRING" id="1380566.A0A179FXS8"/>
<evidence type="ECO:0000313" key="4">
    <source>
        <dbReference type="Proteomes" id="UP000078397"/>
    </source>
</evidence>
<evidence type="ECO:0000256" key="1">
    <source>
        <dbReference type="ARBA" id="ARBA00008324"/>
    </source>
</evidence>
<dbReference type="GO" id="GO:0047617">
    <property type="term" value="F:fatty acyl-CoA hydrolase activity"/>
    <property type="evidence" value="ECO:0007669"/>
    <property type="project" value="InterPro"/>
</dbReference>
<dbReference type="EMBL" id="LSBJ02000002">
    <property type="protein sequence ID" value="OAQ69990.1"/>
    <property type="molecule type" value="Genomic_DNA"/>
</dbReference>
<dbReference type="Proteomes" id="UP000078397">
    <property type="component" value="Unassembled WGS sequence"/>
</dbReference>
<dbReference type="PANTHER" id="PTHR21660">
    <property type="entry name" value="THIOESTERASE SUPERFAMILY MEMBER-RELATED"/>
    <property type="match status" value="1"/>
</dbReference>
<dbReference type="InterPro" id="IPR039298">
    <property type="entry name" value="ACOT13"/>
</dbReference>
<dbReference type="OrthoDB" id="46529at2759"/>
<accession>A0A179FXS8</accession>
<comment type="caution">
    <text evidence="3">The sequence shown here is derived from an EMBL/GenBank/DDBJ whole genome shotgun (WGS) entry which is preliminary data.</text>
</comment>
<dbReference type="CDD" id="cd03443">
    <property type="entry name" value="PaaI_thioesterase"/>
    <property type="match status" value="1"/>
</dbReference>
<evidence type="ECO:0000259" key="2">
    <source>
        <dbReference type="Pfam" id="PF03061"/>
    </source>
</evidence>
<reference evidence="3 4" key="1">
    <citation type="journal article" date="2016" name="PLoS Pathog.">
        <title>Biosynthesis of antibiotic leucinostatins in bio-control fungus Purpureocillium lilacinum and their inhibition on phytophthora revealed by genome mining.</title>
        <authorList>
            <person name="Wang G."/>
            <person name="Liu Z."/>
            <person name="Lin R."/>
            <person name="Li E."/>
            <person name="Mao Z."/>
            <person name="Ling J."/>
            <person name="Yang Y."/>
            <person name="Yin W.B."/>
            <person name="Xie B."/>
        </authorList>
    </citation>
    <scope>NUCLEOTIDE SEQUENCE [LARGE SCALE GENOMIC DNA]</scope>
    <source>
        <strain evidence="3">170</strain>
    </source>
</reference>
<dbReference type="SUPFAM" id="SSF54637">
    <property type="entry name" value="Thioesterase/thiol ester dehydrase-isomerase"/>
    <property type="match status" value="1"/>
</dbReference>
<feature type="domain" description="Thioesterase" evidence="2">
    <location>
        <begin position="66"/>
        <end position="135"/>
    </location>
</feature>
<dbReference type="GeneID" id="28846160"/>
<name>A0A179FXS8_METCM</name>
<dbReference type="RefSeq" id="XP_018146527.1">
    <property type="nucleotide sequence ID" value="XM_018282166.1"/>
</dbReference>
<dbReference type="InterPro" id="IPR006683">
    <property type="entry name" value="Thioestr_dom"/>
</dbReference>
<dbReference type="PANTHER" id="PTHR21660:SF11">
    <property type="entry name" value="FAMILY PROTEIN, PUTATIVE (AFU_ORTHOLOGUE AFUA_4G04355)-RELATED"/>
    <property type="match status" value="1"/>
</dbReference>
<dbReference type="AlphaFoldDB" id="A0A179FXS8"/>
<evidence type="ECO:0000313" key="3">
    <source>
        <dbReference type="EMBL" id="OAQ69990.1"/>
    </source>
</evidence>
<proteinExistence type="inferred from homology"/>
<keyword evidence="4" id="KW-1185">Reference proteome</keyword>
<sequence>MAIDSSNHAPSSDTPRTTQVQSLMHSLLAKSPIYNLILSDIQLTHVHPGSVTLHLRLSATHLNSKGGLHGAVSATIVDFVTGLAICAHDLREKTGASVDMHLSFLSTAKAGDTVVIHSTAERVGGSLAFVSIKINKLGEDGTEVPVTLARHTKYVRSAAPRE</sequence>
<comment type="similarity">
    <text evidence="1">Belongs to the thioesterase PaaI family.</text>
</comment>
<dbReference type="InterPro" id="IPR029069">
    <property type="entry name" value="HotDog_dom_sf"/>
</dbReference>
<gene>
    <name evidence="3" type="ORF">VFPPC_02530</name>
</gene>
<organism evidence="3 4">
    <name type="scientific">Pochonia chlamydosporia 170</name>
    <dbReference type="NCBI Taxonomy" id="1380566"/>
    <lineage>
        <taxon>Eukaryota</taxon>
        <taxon>Fungi</taxon>
        <taxon>Dikarya</taxon>
        <taxon>Ascomycota</taxon>
        <taxon>Pezizomycotina</taxon>
        <taxon>Sordariomycetes</taxon>
        <taxon>Hypocreomycetidae</taxon>
        <taxon>Hypocreales</taxon>
        <taxon>Clavicipitaceae</taxon>
        <taxon>Pochonia</taxon>
    </lineage>
</organism>
<dbReference type="KEGG" id="pchm:VFPPC_02530"/>
<protein>
    <submittedName>
        <fullName evidence="3">Thioesterase superfamily</fullName>
    </submittedName>
</protein>
<dbReference type="Pfam" id="PF03061">
    <property type="entry name" value="4HBT"/>
    <property type="match status" value="1"/>
</dbReference>
<dbReference type="Gene3D" id="3.10.129.10">
    <property type="entry name" value="Hotdog Thioesterase"/>
    <property type="match status" value="1"/>
</dbReference>